<dbReference type="CDD" id="cd00096">
    <property type="entry name" value="Ig"/>
    <property type="match status" value="1"/>
</dbReference>
<evidence type="ECO:0000259" key="4">
    <source>
        <dbReference type="PROSITE" id="PS50835"/>
    </source>
</evidence>
<sequence length="218" mass="24492">MSIIGKQDVKVGEEILLLCKAGGEGEITWKKSGLDIEDEEQMIKIDESTSKLSIKKAEMDDEGRYTCLCEFSNGHSDEVEIQVYVYEDPSFRGTKTFHEFLEGTNVIVPCLVTSRPEVDVSWLRNKQQITTNARVYQHTDNALHIENVMRDDAGTYVCQAQIRGRPVLQTLPVSVVVNAPPKVVLKEEMKKVLARSESNVSLVCLVDGHPKPNITWTL</sequence>
<dbReference type="AlphaFoldDB" id="A0A665TF20"/>
<dbReference type="SMART" id="SM00409">
    <property type="entry name" value="IG"/>
    <property type="match status" value="2"/>
</dbReference>
<dbReference type="PANTHER" id="PTHR45080:SF8">
    <property type="entry name" value="IG-LIKE DOMAIN-CONTAINING PROTEIN"/>
    <property type="match status" value="1"/>
</dbReference>
<reference evidence="5" key="3">
    <citation type="submission" date="2025-09" db="UniProtKB">
        <authorList>
            <consortium name="Ensembl"/>
        </authorList>
    </citation>
    <scope>IDENTIFICATION</scope>
</reference>
<dbReference type="InterPro" id="IPR050958">
    <property type="entry name" value="Cell_Adh-Cytoskel_Orgn"/>
</dbReference>
<dbReference type="InterPro" id="IPR036179">
    <property type="entry name" value="Ig-like_dom_sf"/>
</dbReference>
<dbReference type="InterPro" id="IPR013783">
    <property type="entry name" value="Ig-like_fold"/>
</dbReference>
<feature type="domain" description="Ig-like" evidence="4">
    <location>
        <begin position="181"/>
        <end position="218"/>
    </location>
</feature>
<dbReference type="SMART" id="SM00408">
    <property type="entry name" value="IGc2"/>
    <property type="match status" value="2"/>
</dbReference>
<dbReference type="Gene3D" id="2.60.40.10">
    <property type="entry name" value="Immunoglobulins"/>
    <property type="match status" value="3"/>
</dbReference>
<dbReference type="GO" id="GO:0043025">
    <property type="term" value="C:neuronal cell body"/>
    <property type="evidence" value="ECO:0007669"/>
    <property type="project" value="TreeGrafter"/>
</dbReference>
<dbReference type="Pfam" id="PF07679">
    <property type="entry name" value="I-set"/>
    <property type="match status" value="1"/>
</dbReference>
<dbReference type="Pfam" id="PF00047">
    <property type="entry name" value="ig"/>
    <property type="match status" value="1"/>
</dbReference>
<evidence type="ECO:0000256" key="2">
    <source>
        <dbReference type="ARBA" id="ARBA00023157"/>
    </source>
</evidence>
<protein>
    <recommendedName>
        <fullName evidence="4">Ig-like domain-containing protein</fullName>
    </recommendedName>
</protein>
<dbReference type="InterPro" id="IPR003599">
    <property type="entry name" value="Ig_sub"/>
</dbReference>
<keyword evidence="1" id="KW-0732">Signal</keyword>
<keyword evidence="3" id="KW-0393">Immunoglobulin domain</keyword>
<organism evidence="5 6">
    <name type="scientific">Echeneis naucrates</name>
    <name type="common">Live sharksucker</name>
    <dbReference type="NCBI Taxonomy" id="173247"/>
    <lineage>
        <taxon>Eukaryota</taxon>
        <taxon>Metazoa</taxon>
        <taxon>Chordata</taxon>
        <taxon>Craniata</taxon>
        <taxon>Vertebrata</taxon>
        <taxon>Euteleostomi</taxon>
        <taxon>Actinopterygii</taxon>
        <taxon>Neopterygii</taxon>
        <taxon>Teleostei</taxon>
        <taxon>Neoteleostei</taxon>
        <taxon>Acanthomorphata</taxon>
        <taxon>Carangaria</taxon>
        <taxon>Carangiformes</taxon>
        <taxon>Echeneidae</taxon>
        <taxon>Echeneis</taxon>
    </lineage>
</organism>
<evidence type="ECO:0000313" key="6">
    <source>
        <dbReference type="Proteomes" id="UP000472264"/>
    </source>
</evidence>
<dbReference type="SUPFAM" id="SSF48726">
    <property type="entry name" value="Immunoglobulin"/>
    <property type="match status" value="3"/>
</dbReference>
<dbReference type="GO" id="GO:0007156">
    <property type="term" value="P:homophilic cell adhesion via plasma membrane adhesion molecules"/>
    <property type="evidence" value="ECO:0007669"/>
    <property type="project" value="TreeGrafter"/>
</dbReference>
<dbReference type="Proteomes" id="UP000472264">
    <property type="component" value="Chromosome 6"/>
</dbReference>
<dbReference type="InterPro" id="IPR013098">
    <property type="entry name" value="Ig_I-set"/>
</dbReference>
<evidence type="ECO:0000313" key="5">
    <source>
        <dbReference type="Ensembl" id="ENSENLP00000004632.1"/>
    </source>
</evidence>
<reference evidence="5" key="2">
    <citation type="submission" date="2025-08" db="UniProtKB">
        <authorList>
            <consortium name="Ensembl"/>
        </authorList>
    </citation>
    <scope>IDENTIFICATION</scope>
</reference>
<dbReference type="InterPro" id="IPR007110">
    <property type="entry name" value="Ig-like_dom"/>
</dbReference>
<accession>A0A665TF20</accession>
<dbReference type="OMA" id="PVSIEWY"/>
<dbReference type="GO" id="GO:0008046">
    <property type="term" value="F:axon guidance receptor activity"/>
    <property type="evidence" value="ECO:0007669"/>
    <property type="project" value="TreeGrafter"/>
</dbReference>
<dbReference type="GO" id="GO:0030424">
    <property type="term" value="C:axon"/>
    <property type="evidence" value="ECO:0007669"/>
    <property type="project" value="TreeGrafter"/>
</dbReference>
<dbReference type="PROSITE" id="PS50835">
    <property type="entry name" value="IG_LIKE"/>
    <property type="match status" value="3"/>
</dbReference>
<dbReference type="InParanoid" id="A0A665TF20"/>
<dbReference type="InterPro" id="IPR013151">
    <property type="entry name" value="Immunoglobulin_dom"/>
</dbReference>
<evidence type="ECO:0000256" key="3">
    <source>
        <dbReference type="ARBA" id="ARBA00023319"/>
    </source>
</evidence>
<evidence type="ECO:0000256" key="1">
    <source>
        <dbReference type="ARBA" id="ARBA00022729"/>
    </source>
</evidence>
<dbReference type="GO" id="GO:0005886">
    <property type="term" value="C:plasma membrane"/>
    <property type="evidence" value="ECO:0007669"/>
    <property type="project" value="TreeGrafter"/>
</dbReference>
<proteinExistence type="predicted"/>
<reference evidence="5" key="1">
    <citation type="submission" date="2021-04" db="EMBL/GenBank/DDBJ databases">
        <authorList>
            <consortium name="Wellcome Sanger Institute Data Sharing"/>
        </authorList>
    </citation>
    <scope>NUCLEOTIDE SEQUENCE [LARGE SCALE GENOMIC DNA]</scope>
</reference>
<feature type="domain" description="Ig-like" evidence="4">
    <location>
        <begin position="89"/>
        <end position="174"/>
    </location>
</feature>
<keyword evidence="6" id="KW-1185">Reference proteome</keyword>
<dbReference type="InterPro" id="IPR003598">
    <property type="entry name" value="Ig_sub2"/>
</dbReference>
<name>A0A665TF20_ECHNA</name>
<feature type="domain" description="Ig-like" evidence="4">
    <location>
        <begin position="1"/>
        <end position="82"/>
    </location>
</feature>
<keyword evidence="2" id="KW-1015">Disulfide bond</keyword>
<dbReference type="Ensembl" id="ENSENLT00000004887.1">
    <property type="protein sequence ID" value="ENSENLP00000004632.1"/>
    <property type="gene ID" value="ENSENLG00000002333.1"/>
</dbReference>
<dbReference type="PANTHER" id="PTHR45080">
    <property type="entry name" value="CONTACTIN 5"/>
    <property type="match status" value="1"/>
</dbReference>
<dbReference type="GO" id="GO:0050808">
    <property type="term" value="P:synapse organization"/>
    <property type="evidence" value="ECO:0007669"/>
    <property type="project" value="TreeGrafter"/>
</dbReference>